<dbReference type="SUPFAM" id="SSF53474">
    <property type="entry name" value="alpha/beta-Hydrolases"/>
    <property type="match status" value="1"/>
</dbReference>
<keyword evidence="3" id="KW-0378">Hydrolase</keyword>
<sequence length="268" mass="31307">MYNKNNKINKDYQKHYKEKAIYKHHQGSKQVIIFIHGIIEGPKQFRRLAQIAYELGYSINILLLPGHGGNGRFFARTSYKQWVSHVTRQIKLMKTKYDEVILVGHSMGALLTICEMVAHDEKIKSAVLIDPPIKIHLWPRVIEGAIKIGLGKIKPWERYTRAEYHAISVGKASNLDYLGWVIRYCELFALIRYAKKQIHKIRRPLLLIFAQKDEFVSLKSKKYFKNNDAVIQEVILKDSGHFCYNHCDLLRVEKLFKNFIGVQKVKNK</sequence>
<accession>A0A9E2NM96</accession>
<feature type="active site" description="Charge relay system" evidence="1">
    <location>
        <position position="213"/>
    </location>
</feature>
<evidence type="ECO:0000313" key="3">
    <source>
        <dbReference type="EMBL" id="MBU3805127.1"/>
    </source>
</evidence>
<dbReference type="InterPro" id="IPR022742">
    <property type="entry name" value="Hydrolase_4"/>
</dbReference>
<gene>
    <name evidence="3" type="ORF">H9872_10280</name>
</gene>
<proteinExistence type="predicted"/>
<dbReference type="AlphaFoldDB" id="A0A9E2NM96"/>
<dbReference type="PANTHER" id="PTHR43689:SF8">
    <property type="entry name" value="ALPHA_BETA-HYDROLASES SUPERFAMILY PROTEIN"/>
    <property type="match status" value="1"/>
</dbReference>
<name>A0A9E2NM96_9FIRM</name>
<organism evidence="3 4">
    <name type="scientific">Candidatus Cellulosilyticum pullistercoris</name>
    <dbReference type="NCBI Taxonomy" id="2838521"/>
    <lineage>
        <taxon>Bacteria</taxon>
        <taxon>Bacillati</taxon>
        <taxon>Bacillota</taxon>
        <taxon>Clostridia</taxon>
        <taxon>Lachnospirales</taxon>
        <taxon>Cellulosilyticaceae</taxon>
        <taxon>Cellulosilyticum</taxon>
    </lineage>
</organism>
<dbReference type="InterPro" id="IPR029058">
    <property type="entry name" value="AB_hydrolase_fold"/>
</dbReference>
<dbReference type="PIRSF" id="PIRSF017388">
    <property type="entry name" value="Esterase_lipase"/>
    <property type="match status" value="1"/>
</dbReference>
<evidence type="ECO:0000259" key="2">
    <source>
        <dbReference type="Pfam" id="PF12146"/>
    </source>
</evidence>
<dbReference type="Proteomes" id="UP000824229">
    <property type="component" value="Unassembled WGS sequence"/>
</dbReference>
<evidence type="ECO:0000313" key="4">
    <source>
        <dbReference type="Proteomes" id="UP000824229"/>
    </source>
</evidence>
<dbReference type="InterPro" id="IPR012354">
    <property type="entry name" value="Esterase_lipase"/>
</dbReference>
<feature type="active site" description="Nucleophile" evidence="1">
    <location>
        <position position="106"/>
    </location>
</feature>
<dbReference type="PANTHER" id="PTHR43689">
    <property type="entry name" value="HYDROLASE"/>
    <property type="match status" value="1"/>
</dbReference>
<dbReference type="Gene3D" id="3.40.50.1820">
    <property type="entry name" value="alpha/beta hydrolase"/>
    <property type="match status" value="1"/>
</dbReference>
<evidence type="ECO:0000256" key="1">
    <source>
        <dbReference type="PIRSR" id="PIRSR017388-1"/>
    </source>
</evidence>
<feature type="domain" description="Serine aminopeptidase S33" evidence="2">
    <location>
        <begin position="28"/>
        <end position="225"/>
    </location>
</feature>
<dbReference type="Pfam" id="PF12146">
    <property type="entry name" value="Hydrolase_4"/>
    <property type="match status" value="1"/>
</dbReference>
<feature type="active site" description="Charge relay system" evidence="1">
    <location>
        <position position="241"/>
    </location>
</feature>
<reference evidence="3" key="2">
    <citation type="submission" date="2021-04" db="EMBL/GenBank/DDBJ databases">
        <authorList>
            <person name="Gilroy R."/>
        </authorList>
    </citation>
    <scope>NUCLEOTIDE SEQUENCE</scope>
    <source>
        <strain evidence="3">B5-657</strain>
    </source>
</reference>
<comment type="caution">
    <text evidence="3">The sequence shown here is derived from an EMBL/GenBank/DDBJ whole genome shotgun (WGS) entry which is preliminary data.</text>
</comment>
<protein>
    <submittedName>
        <fullName evidence="3">Alpha/beta fold hydrolase</fullName>
    </submittedName>
</protein>
<reference evidence="3" key="1">
    <citation type="journal article" date="2021" name="PeerJ">
        <title>Extensive microbial diversity within the chicken gut microbiome revealed by metagenomics and culture.</title>
        <authorList>
            <person name="Gilroy R."/>
            <person name="Ravi A."/>
            <person name="Getino M."/>
            <person name="Pursley I."/>
            <person name="Horton D.L."/>
            <person name="Alikhan N.F."/>
            <person name="Baker D."/>
            <person name="Gharbi K."/>
            <person name="Hall N."/>
            <person name="Watson M."/>
            <person name="Adriaenssens E.M."/>
            <person name="Foster-Nyarko E."/>
            <person name="Jarju S."/>
            <person name="Secka A."/>
            <person name="Antonio M."/>
            <person name="Oren A."/>
            <person name="Chaudhuri R.R."/>
            <person name="La Ragione R."/>
            <person name="Hildebrand F."/>
            <person name="Pallen M.J."/>
        </authorList>
    </citation>
    <scope>NUCLEOTIDE SEQUENCE</scope>
    <source>
        <strain evidence="3">B5-657</strain>
    </source>
</reference>
<dbReference type="GO" id="GO:0052689">
    <property type="term" value="F:carboxylic ester hydrolase activity"/>
    <property type="evidence" value="ECO:0007669"/>
    <property type="project" value="InterPro"/>
</dbReference>
<dbReference type="EMBL" id="JAHLFQ010000243">
    <property type="protein sequence ID" value="MBU3805127.1"/>
    <property type="molecule type" value="Genomic_DNA"/>
</dbReference>